<protein>
    <submittedName>
        <fullName evidence="3">Uncharacterized protein</fullName>
    </submittedName>
</protein>
<sequence length="105" mass="11419">GASSVASTTGYRDPGEPHDNTRTEGILLIVFSLIPLAFAIAIPILFCVRRKRNLKAIKEKEEAATRPDTEQIIQLPVPLDSAKSPGEIDEHSSVEAATLRNRQVA</sequence>
<feature type="transmembrane region" description="Helical" evidence="2">
    <location>
        <begin position="26"/>
        <end position="48"/>
    </location>
</feature>
<dbReference type="Proteomes" id="UP000192257">
    <property type="component" value="Unassembled WGS sequence"/>
</dbReference>
<keyword evidence="4" id="KW-1185">Reference proteome</keyword>
<keyword evidence="2" id="KW-0472">Membrane</keyword>
<name>A0A1X0NLR4_9TRYP</name>
<dbReference type="EMBL" id="NBCO01000038">
    <property type="protein sequence ID" value="ORC85099.1"/>
    <property type="molecule type" value="Genomic_DNA"/>
</dbReference>
<feature type="region of interest" description="Disordered" evidence="1">
    <location>
        <begin position="1"/>
        <end position="20"/>
    </location>
</feature>
<gene>
    <name evidence="3" type="ORF">TM35_000381740</name>
</gene>
<dbReference type="VEuPathDB" id="TriTrypDB:TM35_000381740"/>
<comment type="caution">
    <text evidence="3">The sequence shown here is derived from an EMBL/GenBank/DDBJ whole genome shotgun (WGS) entry which is preliminary data.</text>
</comment>
<feature type="compositionally biased region" description="Polar residues" evidence="1">
    <location>
        <begin position="1"/>
        <end position="10"/>
    </location>
</feature>
<evidence type="ECO:0000256" key="1">
    <source>
        <dbReference type="SAM" id="MobiDB-lite"/>
    </source>
</evidence>
<organism evidence="3 4">
    <name type="scientific">Trypanosoma theileri</name>
    <dbReference type="NCBI Taxonomy" id="67003"/>
    <lineage>
        <taxon>Eukaryota</taxon>
        <taxon>Discoba</taxon>
        <taxon>Euglenozoa</taxon>
        <taxon>Kinetoplastea</taxon>
        <taxon>Metakinetoplastina</taxon>
        <taxon>Trypanosomatida</taxon>
        <taxon>Trypanosomatidae</taxon>
        <taxon>Trypanosoma</taxon>
    </lineage>
</organism>
<proteinExistence type="predicted"/>
<feature type="region of interest" description="Disordered" evidence="1">
    <location>
        <begin position="79"/>
        <end position="105"/>
    </location>
</feature>
<evidence type="ECO:0000313" key="3">
    <source>
        <dbReference type="EMBL" id="ORC85099.1"/>
    </source>
</evidence>
<keyword evidence="2" id="KW-1133">Transmembrane helix</keyword>
<dbReference type="GeneID" id="39989368"/>
<feature type="non-terminal residue" evidence="3">
    <location>
        <position position="1"/>
    </location>
</feature>
<reference evidence="3 4" key="1">
    <citation type="submission" date="2017-03" db="EMBL/GenBank/DDBJ databases">
        <title>An alternative strategy for trypanosome survival in the mammalian bloodstream revealed through genome and transcriptome analysis of the ubiquitous bovine parasite Trypanosoma (Megatrypanum) theileri.</title>
        <authorList>
            <person name="Kelly S."/>
            <person name="Ivens A."/>
            <person name="Mott A."/>
            <person name="O'Neill E."/>
            <person name="Emms D."/>
            <person name="Macleod O."/>
            <person name="Voorheis P."/>
            <person name="Matthews J."/>
            <person name="Matthews K."/>
            <person name="Carrington M."/>
        </authorList>
    </citation>
    <scope>NUCLEOTIDE SEQUENCE [LARGE SCALE GENOMIC DNA]</scope>
    <source>
        <strain evidence="3">Edinburgh</strain>
    </source>
</reference>
<keyword evidence="2" id="KW-0812">Transmembrane</keyword>
<dbReference type="AlphaFoldDB" id="A0A1X0NLR4"/>
<evidence type="ECO:0000256" key="2">
    <source>
        <dbReference type="SAM" id="Phobius"/>
    </source>
</evidence>
<accession>A0A1X0NLR4</accession>
<evidence type="ECO:0000313" key="4">
    <source>
        <dbReference type="Proteomes" id="UP000192257"/>
    </source>
</evidence>
<dbReference type="RefSeq" id="XP_028879165.1">
    <property type="nucleotide sequence ID" value="XM_029029588.1"/>
</dbReference>